<dbReference type="Proteomes" id="UP001595834">
    <property type="component" value="Unassembled WGS sequence"/>
</dbReference>
<dbReference type="CDD" id="cd00190">
    <property type="entry name" value="Tryp_SPc"/>
    <property type="match status" value="1"/>
</dbReference>
<sequence>MTSGRRRVRNALPAATAVLALGSLALTAAPAQASQAPPTPGKQSVQAPPAPASQAELKARLKSATSHFRSTAQSPAQSPAPGASKAPSGQDPKIIGGTPTAVGEAPWMVQLFYNDPATNQGTFCGGTLVAPGKVLTAAHCVAGRDWTKNGVVLGGTTEYPLNGDLHGGQLVNVARQWSNPAYDGGALTGDVAVLTLAAPLPYQTLQPAAADESVAYQPGTPATVYGWGRISSTNQDVSMSLLKATIPVQADATCAAYYNQAPENSFVAGQMACAGNPASGADTGTVSPCNGDSGGPLIVGNRIVGVVSWGREDCVSAGSYSVYAKLSTFAGLVGPRVDDTDLNFDGRADLFARNDATGEGFAYYSQGITIGNRYSLGDWRGYDLVRQADLDRDQRQDFVLRTSGGHLDWYHYSAAANAYVHQDLGGGWGAMKSVVLPGDLDGDTLTDLLAVDTSGQLWFYPGKGDGTFGIRSALGGGWGPLVLVGKGDYSGDGRADLLAQDTSGKLWLYPGTGHGAFGNRSLAGSAGWTFPAYAATGDVDGDGRADLFARDSAGVLWLYPGNGRGAFGNRYQIGGGWGGYSLIG</sequence>
<feature type="compositionally biased region" description="Low complexity" evidence="5">
    <location>
        <begin position="43"/>
        <end position="55"/>
    </location>
</feature>
<evidence type="ECO:0000256" key="6">
    <source>
        <dbReference type="SAM" id="SignalP"/>
    </source>
</evidence>
<dbReference type="PROSITE" id="PS50240">
    <property type="entry name" value="TRYPSIN_DOM"/>
    <property type="match status" value="1"/>
</dbReference>
<organism evidence="8 9">
    <name type="scientific">Streptomyces mauvecolor</name>
    <dbReference type="NCBI Taxonomy" id="58345"/>
    <lineage>
        <taxon>Bacteria</taxon>
        <taxon>Bacillati</taxon>
        <taxon>Actinomycetota</taxon>
        <taxon>Actinomycetes</taxon>
        <taxon>Kitasatosporales</taxon>
        <taxon>Streptomycetaceae</taxon>
        <taxon>Streptomyces</taxon>
    </lineage>
</organism>
<dbReference type="Pfam" id="PF13517">
    <property type="entry name" value="FG-GAP_3"/>
    <property type="match status" value="1"/>
</dbReference>
<feature type="signal peptide" evidence="6">
    <location>
        <begin position="1"/>
        <end position="33"/>
    </location>
</feature>
<evidence type="ECO:0000256" key="4">
    <source>
        <dbReference type="RuleBase" id="RU363034"/>
    </source>
</evidence>
<dbReference type="SUPFAM" id="SSF69318">
    <property type="entry name" value="Integrin alpha N-terminal domain"/>
    <property type="match status" value="1"/>
</dbReference>
<dbReference type="InterPro" id="IPR050430">
    <property type="entry name" value="Peptidase_S1"/>
</dbReference>
<evidence type="ECO:0000313" key="9">
    <source>
        <dbReference type="Proteomes" id="UP001595834"/>
    </source>
</evidence>
<keyword evidence="4" id="KW-0645">Protease</keyword>
<keyword evidence="2 6" id="KW-0732">Signal</keyword>
<dbReference type="PROSITE" id="PS00135">
    <property type="entry name" value="TRYPSIN_SER"/>
    <property type="match status" value="1"/>
</dbReference>
<dbReference type="Pfam" id="PF00089">
    <property type="entry name" value="Trypsin"/>
    <property type="match status" value="1"/>
</dbReference>
<proteinExistence type="inferred from homology"/>
<dbReference type="InterPro" id="IPR006311">
    <property type="entry name" value="TAT_signal"/>
</dbReference>
<feature type="compositionally biased region" description="Low complexity" evidence="5">
    <location>
        <begin position="72"/>
        <end position="90"/>
    </location>
</feature>
<dbReference type="RefSeq" id="WP_344376734.1">
    <property type="nucleotide sequence ID" value="NZ_BAAASQ010000014.1"/>
</dbReference>
<name>A0ABV9UVB2_9ACTN</name>
<dbReference type="EC" id="3.4.21.-" evidence="8"/>
<evidence type="ECO:0000256" key="3">
    <source>
        <dbReference type="ARBA" id="ARBA00023157"/>
    </source>
</evidence>
<comment type="caution">
    <text evidence="8">The sequence shown here is derived from an EMBL/GenBank/DDBJ whole genome shotgun (WGS) entry which is preliminary data.</text>
</comment>
<dbReference type="PANTHER" id="PTHR24276">
    <property type="entry name" value="POLYSERASE-RELATED"/>
    <property type="match status" value="1"/>
</dbReference>
<dbReference type="EMBL" id="JBHSIZ010000041">
    <property type="protein sequence ID" value="MFC4960753.1"/>
    <property type="molecule type" value="Genomic_DNA"/>
</dbReference>
<evidence type="ECO:0000259" key="7">
    <source>
        <dbReference type="PROSITE" id="PS50240"/>
    </source>
</evidence>
<dbReference type="InterPro" id="IPR018114">
    <property type="entry name" value="TRYPSIN_HIS"/>
</dbReference>
<dbReference type="SUPFAM" id="SSF50494">
    <property type="entry name" value="Trypsin-like serine proteases"/>
    <property type="match status" value="1"/>
</dbReference>
<dbReference type="InterPro" id="IPR009003">
    <property type="entry name" value="Peptidase_S1_PA"/>
</dbReference>
<dbReference type="Gene3D" id="2.40.10.10">
    <property type="entry name" value="Trypsin-like serine proteases"/>
    <property type="match status" value="1"/>
</dbReference>
<comment type="similarity">
    <text evidence="1">Belongs to the peptidase S1 family.</text>
</comment>
<feature type="region of interest" description="Disordered" evidence="5">
    <location>
        <begin position="29"/>
        <end position="100"/>
    </location>
</feature>
<protein>
    <submittedName>
        <fullName evidence="8">Trypsin-like serine protease</fullName>
        <ecNumber evidence="8">3.4.21.-</ecNumber>
    </submittedName>
</protein>
<dbReference type="PROSITE" id="PS51318">
    <property type="entry name" value="TAT"/>
    <property type="match status" value="1"/>
</dbReference>
<dbReference type="InterPro" id="IPR013517">
    <property type="entry name" value="FG-GAP"/>
</dbReference>
<evidence type="ECO:0000313" key="8">
    <source>
        <dbReference type="EMBL" id="MFC4960753.1"/>
    </source>
</evidence>
<keyword evidence="4" id="KW-0720">Serine protease</keyword>
<dbReference type="InterPro" id="IPR033116">
    <property type="entry name" value="TRYPSIN_SER"/>
</dbReference>
<evidence type="ECO:0000256" key="1">
    <source>
        <dbReference type="ARBA" id="ARBA00007664"/>
    </source>
</evidence>
<dbReference type="InterPro" id="IPR001314">
    <property type="entry name" value="Peptidase_S1A"/>
</dbReference>
<feature type="chain" id="PRO_5046478066" evidence="6">
    <location>
        <begin position="34"/>
        <end position="584"/>
    </location>
</feature>
<keyword evidence="4 8" id="KW-0378">Hydrolase</keyword>
<accession>A0ABV9UVB2</accession>
<dbReference type="PROSITE" id="PS00134">
    <property type="entry name" value="TRYPSIN_HIS"/>
    <property type="match status" value="1"/>
</dbReference>
<gene>
    <name evidence="8" type="ORF">ACFPFX_31115</name>
</gene>
<dbReference type="PRINTS" id="PR00722">
    <property type="entry name" value="CHYMOTRYPSIN"/>
</dbReference>
<keyword evidence="3" id="KW-1015">Disulfide bond</keyword>
<dbReference type="InterPro" id="IPR043504">
    <property type="entry name" value="Peptidase_S1_PA_chymotrypsin"/>
</dbReference>
<feature type="domain" description="Peptidase S1" evidence="7">
    <location>
        <begin position="94"/>
        <end position="415"/>
    </location>
</feature>
<dbReference type="GO" id="GO:0016787">
    <property type="term" value="F:hydrolase activity"/>
    <property type="evidence" value="ECO:0007669"/>
    <property type="project" value="UniProtKB-KW"/>
</dbReference>
<keyword evidence="9" id="KW-1185">Reference proteome</keyword>
<evidence type="ECO:0000256" key="5">
    <source>
        <dbReference type="SAM" id="MobiDB-lite"/>
    </source>
</evidence>
<dbReference type="InterPro" id="IPR001254">
    <property type="entry name" value="Trypsin_dom"/>
</dbReference>
<reference evidence="9" key="1">
    <citation type="journal article" date="2019" name="Int. J. Syst. Evol. Microbiol.">
        <title>The Global Catalogue of Microorganisms (GCM) 10K type strain sequencing project: providing services to taxonomists for standard genome sequencing and annotation.</title>
        <authorList>
            <consortium name="The Broad Institute Genomics Platform"/>
            <consortium name="The Broad Institute Genome Sequencing Center for Infectious Disease"/>
            <person name="Wu L."/>
            <person name="Ma J."/>
        </authorList>
    </citation>
    <scope>NUCLEOTIDE SEQUENCE [LARGE SCALE GENOMIC DNA]</scope>
    <source>
        <strain evidence="9">CCM 7224</strain>
    </source>
</reference>
<dbReference type="SMART" id="SM00020">
    <property type="entry name" value="Tryp_SPc"/>
    <property type="match status" value="1"/>
</dbReference>
<dbReference type="Gene3D" id="2.40.128.340">
    <property type="match status" value="1"/>
</dbReference>
<dbReference type="PANTHER" id="PTHR24276:SF98">
    <property type="entry name" value="FI18310P1-RELATED"/>
    <property type="match status" value="1"/>
</dbReference>
<dbReference type="InterPro" id="IPR028994">
    <property type="entry name" value="Integrin_alpha_N"/>
</dbReference>
<evidence type="ECO:0000256" key="2">
    <source>
        <dbReference type="ARBA" id="ARBA00022729"/>
    </source>
</evidence>